<feature type="chain" id="PRO_5020781275" evidence="1">
    <location>
        <begin position="28"/>
        <end position="120"/>
    </location>
</feature>
<comment type="caution">
    <text evidence="2">The sequence shown here is derived from an EMBL/GenBank/DDBJ whole genome shotgun (WGS) entry which is preliminary data.</text>
</comment>
<dbReference type="RefSeq" id="WP_131885732.1">
    <property type="nucleotide sequence ID" value="NZ_CP143053.1"/>
</dbReference>
<dbReference type="Proteomes" id="UP000295805">
    <property type="component" value="Unassembled WGS sequence"/>
</dbReference>
<accession>A0A4V6P4J7</accession>
<dbReference type="AlphaFoldDB" id="A0A4V6P4J7"/>
<name>A0A4V6P4J7_9ACTN</name>
<dbReference type="GeneID" id="89529236"/>
<protein>
    <submittedName>
        <fullName evidence="2">Uncharacterized protein</fullName>
    </submittedName>
</protein>
<evidence type="ECO:0000313" key="3">
    <source>
        <dbReference type="Proteomes" id="UP000295805"/>
    </source>
</evidence>
<evidence type="ECO:0000256" key="1">
    <source>
        <dbReference type="SAM" id="SignalP"/>
    </source>
</evidence>
<evidence type="ECO:0000313" key="2">
    <source>
        <dbReference type="EMBL" id="TCW23893.1"/>
    </source>
</evidence>
<dbReference type="EMBL" id="SMCX01000009">
    <property type="protein sequence ID" value="TCW23893.1"/>
    <property type="molecule type" value="Genomic_DNA"/>
</dbReference>
<sequence length="120" mass="11336">MRATTLAATVSALAAAALLTGAGAATAQEPEDSEGSGTIRSALLSPAVSEAIGSIGYGSLGTGSLMDLLSGLVNTGSVALSVDVPNATGSYAPGSLGSYGPEASLGEILLIPIGSLAGAS</sequence>
<organism evidence="2 3">
    <name type="scientific">Dietzia cinnamea</name>
    <dbReference type="NCBI Taxonomy" id="321318"/>
    <lineage>
        <taxon>Bacteria</taxon>
        <taxon>Bacillati</taxon>
        <taxon>Actinomycetota</taxon>
        <taxon>Actinomycetes</taxon>
        <taxon>Mycobacteriales</taxon>
        <taxon>Dietziaceae</taxon>
        <taxon>Dietzia</taxon>
    </lineage>
</organism>
<keyword evidence="1" id="KW-0732">Signal</keyword>
<gene>
    <name evidence="2" type="ORF">EDD19_10943</name>
</gene>
<proteinExistence type="predicted"/>
<feature type="signal peptide" evidence="1">
    <location>
        <begin position="1"/>
        <end position="27"/>
    </location>
</feature>
<reference evidence="2 3" key="1">
    <citation type="submission" date="2019-03" db="EMBL/GenBank/DDBJ databases">
        <title>Root nodule microbial communities of legume samples collected from USA, Mexico and Botswana.</title>
        <authorList>
            <person name="Hirsch A."/>
        </authorList>
    </citation>
    <scope>NUCLEOTIDE SEQUENCE [LARGE SCALE GENOMIC DNA]</scope>
    <source>
        <strain evidence="2 3">55</strain>
    </source>
</reference>